<evidence type="ECO:0000256" key="5">
    <source>
        <dbReference type="ARBA" id="ARBA00023136"/>
    </source>
</evidence>
<feature type="transmembrane region" description="Helical" evidence="6">
    <location>
        <begin position="286"/>
        <end position="306"/>
    </location>
</feature>
<evidence type="ECO:0000256" key="6">
    <source>
        <dbReference type="SAM" id="Phobius"/>
    </source>
</evidence>
<dbReference type="VEuPathDB" id="MicrosporidiaDB:M896_091430"/>
<dbReference type="RefSeq" id="XP_014563257.1">
    <property type="nucleotide sequence ID" value="XM_014707771.1"/>
</dbReference>
<dbReference type="GeneID" id="26262356"/>
<feature type="transmembrane region" description="Helical" evidence="6">
    <location>
        <begin position="354"/>
        <end position="373"/>
    </location>
</feature>
<dbReference type="InterPro" id="IPR004342">
    <property type="entry name" value="EXS_C"/>
</dbReference>
<dbReference type="FunCoup" id="A0A0B2UJR6">
    <property type="interactions" value="59"/>
</dbReference>
<accession>A0A0B2UJR6</accession>
<dbReference type="HOGENOM" id="CLU_006116_3_1_1"/>
<feature type="transmembrane region" description="Helical" evidence="6">
    <location>
        <begin position="524"/>
        <end position="544"/>
    </location>
</feature>
<name>A0A0B2UJR6_9MICR</name>
<dbReference type="PROSITE" id="PS51380">
    <property type="entry name" value="EXS"/>
    <property type="match status" value="1"/>
</dbReference>
<dbReference type="GO" id="GO:0016036">
    <property type="term" value="P:cellular response to phosphate starvation"/>
    <property type="evidence" value="ECO:0007669"/>
    <property type="project" value="TreeGrafter"/>
</dbReference>
<dbReference type="Proteomes" id="UP000031056">
    <property type="component" value="Unassembled WGS sequence"/>
</dbReference>
<dbReference type="PANTHER" id="PTHR10783">
    <property type="entry name" value="XENOTROPIC AND POLYTROPIC RETROVIRUS RECEPTOR 1-RELATED"/>
    <property type="match status" value="1"/>
</dbReference>
<protein>
    <recommendedName>
        <fullName evidence="11">EXS domain-containing protein</fullName>
    </recommendedName>
</protein>
<feature type="domain" description="EXS" evidence="7">
    <location>
        <begin position="421"/>
        <end position="598"/>
    </location>
</feature>
<dbReference type="PROSITE" id="PS51382">
    <property type="entry name" value="SPX"/>
    <property type="match status" value="1"/>
</dbReference>
<dbReference type="GO" id="GO:0000822">
    <property type="term" value="F:inositol hexakisphosphate binding"/>
    <property type="evidence" value="ECO:0007669"/>
    <property type="project" value="TreeGrafter"/>
</dbReference>
<keyword evidence="3 6" id="KW-0812">Transmembrane</keyword>
<dbReference type="AlphaFoldDB" id="A0A0B2UJR6"/>
<gene>
    <name evidence="9" type="ORF">M896_091430</name>
</gene>
<dbReference type="EMBL" id="JOKQ01000009">
    <property type="protein sequence ID" value="KHN69215.1"/>
    <property type="molecule type" value="Genomic_DNA"/>
</dbReference>
<evidence type="ECO:0000313" key="10">
    <source>
        <dbReference type="Proteomes" id="UP000031056"/>
    </source>
</evidence>
<evidence type="ECO:0000256" key="2">
    <source>
        <dbReference type="ARBA" id="ARBA00009665"/>
    </source>
</evidence>
<sequence>MRFSSTLKANQVDEWKESYVSYDILKPMITRNKNGFKAAIERDLASINDFFFMLEKQAVAEKDCIFADTSINLANSISKHNHTHNVSIDSKYTFISDTLKVNNADLDGKSVINQSTDENPMTDEDDFEYKHAPQNDIKKGFGAIFKIPKQLERRKREKNIQEFLHAVIGIKRFRELNYAGLMKLSKKYNKTYPSEGFHKAFSKKIDGSYFSKSKRIDEVYSSIKELYRTVFARNDPGKAKTMLRKLKRKSTSNPVALYTSGMLGGVSIGLLMLLDFGENKSSKEMFFSTVLLQYGALLFGVCLSVFKRFHINYKFIFNFDVCSSLTSDAYLLMISALILINIACTWANNVFFHISPYWILIAGFLVMFVPFQILYHRSRFYLASVIFRIVLLPMSHVRFRHFYFADVGQSFTTCFKKIFLQGCDLDWRLDGVINSFFAIVRLLQCLKRYKDTRLKFPHIANALKYGLAITVGITAALYEKNKTHDALVYKAMSMAISSICSGAWDIFMDWGIIRIKTIYPRHAYVAGIIFNLLCRFSWLILYVFDIPVLWMQFLEITRRFIWTLFRVEFEHLHNCSEFKAKGSIWFTSNELFYRKDYEVNTETTETENESSTY</sequence>
<evidence type="ECO:0000256" key="1">
    <source>
        <dbReference type="ARBA" id="ARBA00004141"/>
    </source>
</evidence>
<evidence type="ECO:0000313" key="9">
    <source>
        <dbReference type="EMBL" id="KHN69215.1"/>
    </source>
</evidence>
<evidence type="ECO:0008006" key="11">
    <source>
        <dbReference type="Google" id="ProtNLM"/>
    </source>
</evidence>
<evidence type="ECO:0000259" key="8">
    <source>
        <dbReference type="PROSITE" id="PS51382"/>
    </source>
</evidence>
<feature type="transmembrane region" description="Helical" evidence="6">
    <location>
        <begin position="255"/>
        <end position="274"/>
    </location>
</feature>
<organism evidence="9 10">
    <name type="scientific">Ordospora colligata OC4</name>
    <dbReference type="NCBI Taxonomy" id="1354746"/>
    <lineage>
        <taxon>Eukaryota</taxon>
        <taxon>Fungi</taxon>
        <taxon>Fungi incertae sedis</taxon>
        <taxon>Microsporidia</taxon>
        <taxon>Ordosporidae</taxon>
        <taxon>Ordospora</taxon>
    </lineage>
</organism>
<keyword evidence="4 6" id="KW-1133">Transmembrane helix</keyword>
<evidence type="ECO:0000259" key="7">
    <source>
        <dbReference type="PROSITE" id="PS51380"/>
    </source>
</evidence>
<feature type="transmembrane region" description="Helical" evidence="6">
    <location>
        <begin position="490"/>
        <end position="512"/>
    </location>
</feature>
<dbReference type="GO" id="GO:0005886">
    <property type="term" value="C:plasma membrane"/>
    <property type="evidence" value="ECO:0007669"/>
    <property type="project" value="TreeGrafter"/>
</dbReference>
<feature type="domain" description="SPX" evidence="8">
    <location>
        <begin position="1"/>
        <end position="202"/>
    </location>
</feature>
<evidence type="ECO:0000256" key="4">
    <source>
        <dbReference type="ARBA" id="ARBA00022989"/>
    </source>
</evidence>
<keyword evidence="5 6" id="KW-0472">Membrane</keyword>
<dbReference type="OrthoDB" id="9970435at2759"/>
<dbReference type="GO" id="GO:0005794">
    <property type="term" value="C:Golgi apparatus"/>
    <property type="evidence" value="ECO:0007669"/>
    <property type="project" value="TreeGrafter"/>
</dbReference>
<dbReference type="GO" id="GO:0006817">
    <property type="term" value="P:phosphate ion transport"/>
    <property type="evidence" value="ECO:0007669"/>
    <property type="project" value="TreeGrafter"/>
</dbReference>
<comment type="subcellular location">
    <subcellularLocation>
        <location evidence="1">Membrane</location>
        <topology evidence="1">Multi-pass membrane protein</topology>
    </subcellularLocation>
</comment>
<feature type="transmembrane region" description="Helical" evidence="6">
    <location>
        <begin position="327"/>
        <end position="348"/>
    </location>
</feature>
<proteinExistence type="inferred from homology"/>
<dbReference type="STRING" id="1354746.A0A0B2UJR6"/>
<comment type="similarity">
    <text evidence="2">Belongs to the SYG1 (TC 2.A.94) family.</text>
</comment>
<dbReference type="PANTHER" id="PTHR10783:SF103">
    <property type="entry name" value="SOLUTE CARRIER FAMILY 53 MEMBER 1"/>
    <property type="match status" value="1"/>
</dbReference>
<dbReference type="InterPro" id="IPR004331">
    <property type="entry name" value="SPX_dom"/>
</dbReference>
<dbReference type="InParanoid" id="A0A0B2UJR6"/>
<feature type="transmembrane region" description="Helical" evidence="6">
    <location>
        <begin position="458"/>
        <end position="478"/>
    </location>
</feature>
<dbReference type="Pfam" id="PF03124">
    <property type="entry name" value="EXS"/>
    <property type="match status" value="1"/>
</dbReference>
<keyword evidence="10" id="KW-1185">Reference proteome</keyword>
<evidence type="ECO:0000256" key="3">
    <source>
        <dbReference type="ARBA" id="ARBA00022692"/>
    </source>
</evidence>
<comment type="caution">
    <text evidence="9">The sequence shown here is derived from an EMBL/GenBank/DDBJ whole genome shotgun (WGS) entry which is preliminary data.</text>
</comment>
<reference evidence="9 10" key="1">
    <citation type="journal article" date="2014" name="MBio">
        <title>The Ordospora colligata genome; evolution of extreme reduction in microsporidia and host-to-parasite horizontal gene transfer.</title>
        <authorList>
            <person name="Pombert J.-F."/>
            <person name="Haag K.L."/>
            <person name="Beidas S."/>
            <person name="Ebert D."/>
            <person name="Keeling P.J."/>
        </authorList>
    </citation>
    <scope>NUCLEOTIDE SEQUENCE [LARGE SCALE GENOMIC DNA]</scope>
    <source>
        <strain evidence="9 10">OC4</strain>
    </source>
</reference>